<sequence>MSQDDEQQTNARRTGDRRNARDRIRADREREEATRRRRRTLTAALAVAGVLTAAGALAAVVMSGDGAGDDSAGGGASDPITEGRQSAPVTLSVYEDFRCPGCAQFEQGFKKTINELREAGKVKVDYHIVAIVDRKDNSTGSTNAANAAACAKDAGYFTAYHDELFAHQPAESEDRFADKKHLLQLASKVEGLDTPAFRDCVDEGTHDGWVAESTKAFGSSGYDATPTLLLDGENLSADRTAPFTPEILVSKVEEAAKEAKK</sequence>
<evidence type="ECO:0000313" key="9">
    <source>
        <dbReference type="EMBL" id="MBU7599611.1"/>
    </source>
</evidence>
<organism evidence="9 10">
    <name type="scientific">Streptomyces tardus</name>
    <dbReference type="NCBI Taxonomy" id="2780544"/>
    <lineage>
        <taxon>Bacteria</taxon>
        <taxon>Bacillati</taxon>
        <taxon>Actinomycetota</taxon>
        <taxon>Actinomycetes</taxon>
        <taxon>Kitasatosporales</taxon>
        <taxon>Streptomycetaceae</taxon>
        <taxon>Streptomyces</taxon>
    </lineage>
</organism>
<dbReference type="SUPFAM" id="SSF52833">
    <property type="entry name" value="Thioredoxin-like"/>
    <property type="match status" value="1"/>
</dbReference>
<proteinExistence type="inferred from homology"/>
<dbReference type="InterPro" id="IPR012336">
    <property type="entry name" value="Thioredoxin-like_fold"/>
</dbReference>
<keyword evidence="7" id="KW-1133">Transmembrane helix</keyword>
<evidence type="ECO:0000259" key="8">
    <source>
        <dbReference type="Pfam" id="PF13462"/>
    </source>
</evidence>
<feature type="compositionally biased region" description="Basic and acidic residues" evidence="6">
    <location>
        <begin position="13"/>
        <end position="34"/>
    </location>
</feature>
<keyword evidence="10" id="KW-1185">Reference proteome</keyword>
<feature type="domain" description="Thioredoxin-like fold" evidence="8">
    <location>
        <begin position="79"/>
        <end position="239"/>
    </location>
</feature>
<evidence type="ECO:0000256" key="4">
    <source>
        <dbReference type="ARBA" id="ARBA00023157"/>
    </source>
</evidence>
<evidence type="ECO:0000256" key="6">
    <source>
        <dbReference type="SAM" id="MobiDB-lite"/>
    </source>
</evidence>
<evidence type="ECO:0000256" key="5">
    <source>
        <dbReference type="ARBA" id="ARBA00023284"/>
    </source>
</evidence>
<evidence type="ECO:0000256" key="1">
    <source>
        <dbReference type="ARBA" id="ARBA00005791"/>
    </source>
</evidence>
<evidence type="ECO:0000256" key="2">
    <source>
        <dbReference type="ARBA" id="ARBA00022729"/>
    </source>
</evidence>
<comment type="similarity">
    <text evidence="1">Belongs to the thioredoxin family. DsbA subfamily.</text>
</comment>
<name>A0A949JQW7_9ACTN</name>
<keyword evidence="7" id="KW-0812">Transmembrane</keyword>
<feature type="transmembrane region" description="Helical" evidence="7">
    <location>
        <begin position="40"/>
        <end position="62"/>
    </location>
</feature>
<evidence type="ECO:0000256" key="3">
    <source>
        <dbReference type="ARBA" id="ARBA00023002"/>
    </source>
</evidence>
<dbReference type="Pfam" id="PF13462">
    <property type="entry name" value="Thioredoxin_4"/>
    <property type="match status" value="1"/>
</dbReference>
<evidence type="ECO:0000256" key="7">
    <source>
        <dbReference type="SAM" id="Phobius"/>
    </source>
</evidence>
<keyword evidence="5" id="KW-0676">Redox-active center</keyword>
<dbReference type="PANTHER" id="PTHR13887:SF14">
    <property type="entry name" value="DISULFIDE BOND FORMATION PROTEIN D"/>
    <property type="match status" value="1"/>
</dbReference>
<dbReference type="AlphaFoldDB" id="A0A949JQW7"/>
<dbReference type="PANTHER" id="PTHR13887">
    <property type="entry name" value="GLUTATHIONE S-TRANSFERASE KAPPA"/>
    <property type="match status" value="1"/>
</dbReference>
<gene>
    <name evidence="9" type="ORF">JGS22_018785</name>
</gene>
<protein>
    <submittedName>
        <fullName evidence="9">DsbA family protein</fullName>
    </submittedName>
</protein>
<dbReference type="RefSeq" id="WP_211038974.1">
    <property type="nucleotide sequence ID" value="NZ_JAELVF020000001.1"/>
</dbReference>
<dbReference type="Proteomes" id="UP000694501">
    <property type="component" value="Unassembled WGS sequence"/>
</dbReference>
<keyword evidence="2" id="KW-0732">Signal</keyword>
<dbReference type="Gene3D" id="3.40.30.10">
    <property type="entry name" value="Glutaredoxin"/>
    <property type="match status" value="1"/>
</dbReference>
<accession>A0A949JQW7</accession>
<dbReference type="EMBL" id="JAELVF020000001">
    <property type="protein sequence ID" value="MBU7599611.1"/>
    <property type="molecule type" value="Genomic_DNA"/>
</dbReference>
<evidence type="ECO:0000313" key="10">
    <source>
        <dbReference type="Proteomes" id="UP000694501"/>
    </source>
</evidence>
<feature type="region of interest" description="Disordered" evidence="6">
    <location>
        <begin position="1"/>
        <end position="37"/>
    </location>
</feature>
<dbReference type="InterPro" id="IPR036249">
    <property type="entry name" value="Thioredoxin-like_sf"/>
</dbReference>
<keyword evidence="4" id="KW-1015">Disulfide bond</keyword>
<comment type="caution">
    <text evidence="9">The sequence shown here is derived from an EMBL/GenBank/DDBJ whole genome shotgun (WGS) entry which is preliminary data.</text>
</comment>
<dbReference type="GO" id="GO:0016491">
    <property type="term" value="F:oxidoreductase activity"/>
    <property type="evidence" value="ECO:0007669"/>
    <property type="project" value="UniProtKB-KW"/>
</dbReference>
<keyword evidence="3" id="KW-0560">Oxidoreductase</keyword>
<keyword evidence="7" id="KW-0472">Membrane</keyword>
<reference evidence="9" key="1">
    <citation type="submission" date="2021-06" db="EMBL/GenBank/DDBJ databases">
        <title>Sequencing of actinobacteria type strains.</title>
        <authorList>
            <person name="Nguyen G.-S."/>
            <person name="Wentzel A."/>
        </authorList>
    </citation>
    <scope>NUCLEOTIDE SEQUENCE</scope>
    <source>
        <strain evidence="9">P38-E01</strain>
    </source>
</reference>